<proteinExistence type="inferred from homology"/>
<keyword evidence="4" id="KW-0699">rRNA-binding</keyword>
<dbReference type="PANTHER" id="PTHR12934:SF11">
    <property type="entry name" value="LARGE RIBOSOMAL SUBUNIT PROTEIN UL15M"/>
    <property type="match status" value="1"/>
</dbReference>
<protein>
    <recommendedName>
        <fullName evidence="4">Large ribosomal subunit protein uL15</fullName>
    </recommendedName>
</protein>
<evidence type="ECO:0000256" key="1">
    <source>
        <dbReference type="ARBA" id="ARBA00007320"/>
    </source>
</evidence>
<dbReference type="PaxDb" id="1123384-AJ81_00910"/>
<keyword evidence="4" id="KW-0694">RNA-binding</keyword>
<dbReference type="STRING" id="1123384.AJ81_00910"/>
<keyword evidence="2 4" id="KW-0689">Ribosomal protein</keyword>
<evidence type="ECO:0000259" key="7">
    <source>
        <dbReference type="Pfam" id="PF00828"/>
    </source>
</evidence>
<dbReference type="GO" id="GO:0006412">
    <property type="term" value="P:translation"/>
    <property type="evidence" value="ECO:0007669"/>
    <property type="project" value="UniProtKB-UniRule"/>
</dbReference>
<comment type="subunit">
    <text evidence="4">Part of the 50S ribosomal subunit.</text>
</comment>
<dbReference type="HAMAP" id="MF_01341">
    <property type="entry name" value="Ribosomal_uL15"/>
    <property type="match status" value="1"/>
</dbReference>
<dbReference type="EMBL" id="CP007141">
    <property type="protein sequence ID" value="AJC72990.1"/>
    <property type="molecule type" value="Genomic_DNA"/>
</dbReference>
<dbReference type="RefSeq" id="WP_031503217.1">
    <property type="nucleotide sequence ID" value="NC_022795.1"/>
</dbReference>
<dbReference type="Proteomes" id="UP000077469">
    <property type="component" value="Chromosome"/>
</dbReference>
<dbReference type="Gene3D" id="3.100.10.10">
    <property type="match status" value="1"/>
</dbReference>
<feature type="domain" description="Large ribosomal subunit protein uL15/eL18" evidence="7">
    <location>
        <begin position="76"/>
        <end position="144"/>
    </location>
</feature>
<comment type="similarity">
    <text evidence="1 4 5">Belongs to the universal ribosomal protein uL15 family.</text>
</comment>
<evidence type="ECO:0000256" key="5">
    <source>
        <dbReference type="RuleBase" id="RU003888"/>
    </source>
</evidence>
<feature type="compositionally biased region" description="Gly residues" evidence="6">
    <location>
        <begin position="21"/>
        <end position="31"/>
    </location>
</feature>
<dbReference type="KEGG" id="phy:AJ81_00910"/>
<feature type="region of interest" description="Disordered" evidence="6">
    <location>
        <begin position="1"/>
        <end position="58"/>
    </location>
</feature>
<dbReference type="PATRIC" id="fig|1123384.7.peg.180"/>
<comment type="function">
    <text evidence="4">Binds to the 23S rRNA.</text>
</comment>
<accession>A0A0X1KP39</accession>
<dbReference type="InterPro" id="IPR005749">
    <property type="entry name" value="Ribosomal_uL15_bac-type"/>
</dbReference>
<dbReference type="GO" id="GO:0019843">
    <property type="term" value="F:rRNA binding"/>
    <property type="evidence" value="ECO:0007669"/>
    <property type="project" value="UniProtKB-UniRule"/>
</dbReference>
<dbReference type="InterPro" id="IPR030878">
    <property type="entry name" value="Ribosomal_uL15"/>
</dbReference>
<evidence type="ECO:0000256" key="6">
    <source>
        <dbReference type="SAM" id="MobiDB-lite"/>
    </source>
</evidence>
<keyword evidence="3 4" id="KW-0687">Ribonucleoprotein</keyword>
<evidence type="ECO:0000313" key="8">
    <source>
        <dbReference type="EMBL" id="AJC72990.1"/>
    </source>
</evidence>
<dbReference type="InterPro" id="IPR001196">
    <property type="entry name" value="Ribosomal_uL15_CS"/>
</dbReference>
<evidence type="ECO:0000256" key="4">
    <source>
        <dbReference type="HAMAP-Rule" id="MF_01341"/>
    </source>
</evidence>
<name>A0A0X1KP39_9THEM</name>
<dbReference type="GO" id="GO:0022625">
    <property type="term" value="C:cytosolic large ribosomal subunit"/>
    <property type="evidence" value="ECO:0007669"/>
    <property type="project" value="TreeGrafter"/>
</dbReference>
<dbReference type="InterPro" id="IPR021131">
    <property type="entry name" value="Ribosomal_uL15/eL18"/>
</dbReference>
<dbReference type="AlphaFoldDB" id="A0A0X1KP39"/>
<sequence length="147" mass="16004">MRLEDLKPTPGSVKEPKRVGRGIGSGLGKTSGKGHKGQKSRGTGKVHPWHEGGQTPLHRRLPKVGFKSFVHKDYAIVNLRTLEERFESGEEVTPEKLIKLGIVKKLKDGVKILGDGELTKPLIVKAHAFSETAKKAIETVGGRAEVI</sequence>
<keyword evidence="9" id="KW-1185">Reference proteome</keyword>
<dbReference type="PROSITE" id="PS00475">
    <property type="entry name" value="RIBOSOMAL_L15"/>
    <property type="match status" value="1"/>
</dbReference>
<dbReference type="SUPFAM" id="SSF52080">
    <property type="entry name" value="Ribosomal proteins L15p and L18e"/>
    <property type="match status" value="1"/>
</dbReference>
<organism evidence="8 9">
    <name type="scientific">Pseudothermotoga hypogea DSM 11164 = NBRC 106472</name>
    <dbReference type="NCBI Taxonomy" id="1123384"/>
    <lineage>
        <taxon>Bacteria</taxon>
        <taxon>Thermotogati</taxon>
        <taxon>Thermotogota</taxon>
        <taxon>Thermotogae</taxon>
        <taxon>Thermotogales</taxon>
        <taxon>Thermotogaceae</taxon>
        <taxon>Pseudothermotoga</taxon>
    </lineage>
</organism>
<evidence type="ECO:0000256" key="2">
    <source>
        <dbReference type="ARBA" id="ARBA00022980"/>
    </source>
</evidence>
<dbReference type="OrthoDB" id="9810293at2"/>
<dbReference type="NCBIfam" id="TIGR01071">
    <property type="entry name" value="rplO_bact"/>
    <property type="match status" value="1"/>
</dbReference>
<evidence type="ECO:0000313" key="9">
    <source>
        <dbReference type="Proteomes" id="UP000077469"/>
    </source>
</evidence>
<dbReference type="InterPro" id="IPR036227">
    <property type="entry name" value="Ribosomal_uL15/eL18_sf"/>
</dbReference>
<reference evidence="8 9" key="1">
    <citation type="submission" date="2014-01" db="EMBL/GenBank/DDBJ databases">
        <title>Genome sequencing of Thermotog hypogea.</title>
        <authorList>
            <person name="Zhang X."/>
            <person name="Alvare G."/>
            <person name="Fristensky B."/>
            <person name="Chen L."/>
            <person name="Suen T."/>
            <person name="Chen Q."/>
            <person name="Ma K."/>
        </authorList>
    </citation>
    <scope>NUCLEOTIDE SEQUENCE [LARGE SCALE GENOMIC DNA]</scope>
    <source>
        <strain evidence="8 9">DSM 11164</strain>
    </source>
</reference>
<gene>
    <name evidence="4" type="primary">rplO</name>
    <name evidence="8" type="ORF">AJ81_00910</name>
</gene>
<dbReference type="GO" id="GO:0003735">
    <property type="term" value="F:structural constituent of ribosome"/>
    <property type="evidence" value="ECO:0007669"/>
    <property type="project" value="InterPro"/>
</dbReference>
<feature type="compositionally biased region" description="Basic residues" evidence="6">
    <location>
        <begin position="32"/>
        <end position="44"/>
    </location>
</feature>
<dbReference type="PANTHER" id="PTHR12934">
    <property type="entry name" value="50S RIBOSOMAL PROTEIN L15"/>
    <property type="match status" value="1"/>
</dbReference>
<dbReference type="Pfam" id="PF00828">
    <property type="entry name" value="Ribosomal_L27A"/>
    <property type="match status" value="1"/>
</dbReference>
<evidence type="ECO:0000256" key="3">
    <source>
        <dbReference type="ARBA" id="ARBA00023274"/>
    </source>
</evidence>